<dbReference type="InterPro" id="IPR036691">
    <property type="entry name" value="Endo/exonu/phosph_ase_sf"/>
</dbReference>
<dbReference type="PANTHER" id="PTHR42834:SF1">
    <property type="entry name" value="ENDONUCLEASE_EXONUCLEASE_PHOSPHATASE FAMILY PROTEIN (AFU_ORTHOLOGUE AFUA_3G09210)"/>
    <property type="match status" value="1"/>
</dbReference>
<dbReference type="EMBL" id="CAJNJA010057807">
    <property type="protein sequence ID" value="CAE7863442.1"/>
    <property type="molecule type" value="Genomic_DNA"/>
</dbReference>
<protein>
    <recommendedName>
        <fullName evidence="2">Endonuclease/exonuclease/phosphatase domain-containing protein</fullName>
    </recommendedName>
</protein>
<reference evidence="3" key="1">
    <citation type="submission" date="2021-02" db="EMBL/GenBank/DDBJ databases">
        <authorList>
            <person name="Dougan E. K."/>
            <person name="Rhodes N."/>
            <person name="Thang M."/>
            <person name="Chan C."/>
        </authorList>
    </citation>
    <scope>NUCLEOTIDE SEQUENCE</scope>
</reference>
<feature type="signal peptide" evidence="1">
    <location>
        <begin position="1"/>
        <end position="23"/>
    </location>
</feature>
<sequence>MPRAAIAVLAAALSLSLASPAAAETDGVKRIGQETANPRTPGTLRLASYNALNLFDAHDDPMLQGRNDDADDTKPDAEKKALAEAIRAIDADVIGMQEIESFSALQEFVDEYLSEMGYKHIVSIDVGQERGIENAVISRFPLSGARVWPGYPLGGVHPEKYGDSRNWYAGEPITFRRSPLMVDVTVPAETTGTGEPYEFTLFVVHHKSGYHNGYWREAEAETIVSFINDFQRDDRTRNIAVLGDFNAQAHEKSVGLYRERAGMTHALGHEGRDRKELLTHSSGRAIDFVLLNRAMAGELVEGSPFVFATPVRPEDADWRTTPAPEGYASDHMPVVVDLRLQDTPD</sequence>
<evidence type="ECO:0000313" key="3">
    <source>
        <dbReference type="EMBL" id="CAE7863442.1"/>
    </source>
</evidence>
<comment type="caution">
    <text evidence="3">The sequence shown here is derived from an EMBL/GenBank/DDBJ whole genome shotgun (WGS) entry which is preliminary data.</text>
</comment>
<keyword evidence="1" id="KW-0732">Signal</keyword>
<dbReference type="AlphaFoldDB" id="A0A813ABP6"/>
<dbReference type="Proteomes" id="UP000601435">
    <property type="component" value="Unassembled WGS sequence"/>
</dbReference>
<dbReference type="OrthoDB" id="10457115at2759"/>
<evidence type="ECO:0000313" key="4">
    <source>
        <dbReference type="Proteomes" id="UP000601435"/>
    </source>
</evidence>
<dbReference type="Pfam" id="PF03372">
    <property type="entry name" value="Exo_endo_phos"/>
    <property type="match status" value="1"/>
</dbReference>
<organism evidence="3 4">
    <name type="scientific">Symbiodinium necroappetens</name>
    <dbReference type="NCBI Taxonomy" id="1628268"/>
    <lineage>
        <taxon>Eukaryota</taxon>
        <taxon>Sar</taxon>
        <taxon>Alveolata</taxon>
        <taxon>Dinophyceae</taxon>
        <taxon>Suessiales</taxon>
        <taxon>Symbiodiniaceae</taxon>
        <taxon>Symbiodinium</taxon>
    </lineage>
</organism>
<keyword evidence="4" id="KW-1185">Reference proteome</keyword>
<dbReference type="GO" id="GO:0003824">
    <property type="term" value="F:catalytic activity"/>
    <property type="evidence" value="ECO:0007669"/>
    <property type="project" value="InterPro"/>
</dbReference>
<feature type="chain" id="PRO_5032489143" description="Endonuclease/exonuclease/phosphatase domain-containing protein" evidence="1">
    <location>
        <begin position="24"/>
        <end position="345"/>
    </location>
</feature>
<accession>A0A813ABP6</accession>
<dbReference type="Gene3D" id="3.60.10.10">
    <property type="entry name" value="Endonuclease/exonuclease/phosphatase"/>
    <property type="match status" value="1"/>
</dbReference>
<evidence type="ECO:0000259" key="2">
    <source>
        <dbReference type="Pfam" id="PF03372"/>
    </source>
</evidence>
<dbReference type="SUPFAM" id="SSF56219">
    <property type="entry name" value="DNase I-like"/>
    <property type="match status" value="1"/>
</dbReference>
<evidence type="ECO:0000256" key="1">
    <source>
        <dbReference type="SAM" id="SignalP"/>
    </source>
</evidence>
<name>A0A813ABP6_9DINO</name>
<dbReference type="InterPro" id="IPR005135">
    <property type="entry name" value="Endo/exonuclease/phosphatase"/>
</dbReference>
<gene>
    <name evidence="3" type="ORF">SNEC2469_LOCUS27442</name>
</gene>
<feature type="domain" description="Endonuclease/exonuclease/phosphatase" evidence="2">
    <location>
        <begin position="48"/>
        <end position="331"/>
    </location>
</feature>
<dbReference type="PANTHER" id="PTHR42834">
    <property type="entry name" value="ENDONUCLEASE/EXONUCLEASE/PHOSPHATASE FAMILY PROTEIN (AFU_ORTHOLOGUE AFUA_3G09210)"/>
    <property type="match status" value="1"/>
</dbReference>
<proteinExistence type="predicted"/>